<protein>
    <submittedName>
        <fullName evidence="2">Macro domain-containing protein</fullName>
    </submittedName>
</protein>
<proteinExistence type="predicted"/>
<sequence>MAKHTLILTVCPNQENLDVVTDVAEDDGVVGFGDRLRVFKTWHGGIAEREYHGAGVAIGSRASVPDDLLKLKWTVFGVNVGPTSSRTLLGPSTVVHGIGSAVKRERFPEFTVDITIIQETGTGINFIDQVMYYINYDKLELIQRQTVDRKDPIDH</sequence>
<keyword evidence="1" id="KW-1185">Reference proteome</keyword>
<evidence type="ECO:0000313" key="2">
    <source>
        <dbReference type="WBParaSite" id="Hba_18122"/>
    </source>
</evidence>
<dbReference type="Proteomes" id="UP000095283">
    <property type="component" value="Unplaced"/>
</dbReference>
<reference evidence="2" key="1">
    <citation type="submission" date="2016-11" db="UniProtKB">
        <authorList>
            <consortium name="WormBaseParasite"/>
        </authorList>
    </citation>
    <scope>IDENTIFICATION</scope>
</reference>
<evidence type="ECO:0000313" key="1">
    <source>
        <dbReference type="Proteomes" id="UP000095283"/>
    </source>
</evidence>
<accession>A0A1I7XKS6</accession>
<dbReference type="WBParaSite" id="Hba_18122">
    <property type="protein sequence ID" value="Hba_18122"/>
    <property type="gene ID" value="Hba_18122"/>
</dbReference>
<name>A0A1I7XKS6_HETBA</name>
<dbReference type="AlphaFoldDB" id="A0A1I7XKS6"/>
<organism evidence="1 2">
    <name type="scientific">Heterorhabditis bacteriophora</name>
    <name type="common">Entomopathogenic nematode worm</name>
    <dbReference type="NCBI Taxonomy" id="37862"/>
    <lineage>
        <taxon>Eukaryota</taxon>
        <taxon>Metazoa</taxon>
        <taxon>Ecdysozoa</taxon>
        <taxon>Nematoda</taxon>
        <taxon>Chromadorea</taxon>
        <taxon>Rhabditida</taxon>
        <taxon>Rhabditina</taxon>
        <taxon>Rhabditomorpha</taxon>
        <taxon>Strongyloidea</taxon>
        <taxon>Heterorhabditidae</taxon>
        <taxon>Heterorhabditis</taxon>
    </lineage>
</organism>